<comment type="caution">
    <text evidence="10">The sequence shown here is derived from an EMBL/GenBank/DDBJ whole genome shotgun (WGS) entry which is preliminary data.</text>
</comment>
<sequence>MFPSNGYGCGCCSDPMAHFATDPSLAFFNFPSPYYNQCEIEALQDYDVFLQQDRDLLLHDQTLMAADSVSVSADTFINVPGSSKNEENYSGMDWSTTKRSNDATEVVQRTPGKRSSTSKRDRHSKINTANGPRDRRMRLSLDVAREFFGLQDMLGYDKASRTVEWLLIHARQEIKRLETAHVSKMNNNVAVASAAAKSSSSTSDGESLSAAEPKATEKKVKQQPKTTSHPVARDLRDKARARAKERTKAKKMRTQTPWGSTGEETGNTIDESLAIINKWSPNSMLNCLQNPGISQEHQVTGFLPFGKPWETYNNSNL</sequence>
<evidence type="ECO:0000256" key="6">
    <source>
        <dbReference type="ARBA" id="ARBA00023242"/>
    </source>
</evidence>
<evidence type="ECO:0000259" key="8">
    <source>
        <dbReference type="PROSITE" id="PS51369"/>
    </source>
</evidence>
<dbReference type="PROSITE" id="PS51370">
    <property type="entry name" value="R"/>
    <property type="match status" value="1"/>
</dbReference>
<evidence type="ECO:0000256" key="7">
    <source>
        <dbReference type="SAM" id="MobiDB-lite"/>
    </source>
</evidence>
<feature type="domain" description="R" evidence="9">
    <location>
        <begin position="233"/>
        <end position="250"/>
    </location>
</feature>
<evidence type="ECO:0000256" key="5">
    <source>
        <dbReference type="ARBA" id="ARBA00023163"/>
    </source>
</evidence>
<dbReference type="InterPro" id="IPR017887">
    <property type="entry name" value="TF_TCP_subgr"/>
</dbReference>
<name>A0ABR2NZ89_9ROSI</name>
<comment type="subcellular location">
    <subcellularLocation>
        <location evidence="1">Nucleus</location>
    </subcellularLocation>
</comment>
<feature type="compositionally biased region" description="Polar residues" evidence="7">
    <location>
        <begin position="254"/>
        <end position="266"/>
    </location>
</feature>
<feature type="compositionally biased region" description="Basic and acidic residues" evidence="7">
    <location>
        <begin position="231"/>
        <end position="246"/>
    </location>
</feature>
<feature type="region of interest" description="Disordered" evidence="7">
    <location>
        <begin position="195"/>
        <end position="266"/>
    </location>
</feature>
<dbReference type="PANTHER" id="PTHR31072">
    <property type="entry name" value="TRANSCRIPTION FACTOR TCP4-RELATED"/>
    <property type="match status" value="1"/>
</dbReference>
<keyword evidence="5" id="KW-0804">Transcription</keyword>
<organism evidence="10 11">
    <name type="scientific">Hibiscus sabdariffa</name>
    <name type="common">roselle</name>
    <dbReference type="NCBI Taxonomy" id="183260"/>
    <lineage>
        <taxon>Eukaryota</taxon>
        <taxon>Viridiplantae</taxon>
        <taxon>Streptophyta</taxon>
        <taxon>Embryophyta</taxon>
        <taxon>Tracheophyta</taxon>
        <taxon>Spermatophyta</taxon>
        <taxon>Magnoliopsida</taxon>
        <taxon>eudicotyledons</taxon>
        <taxon>Gunneridae</taxon>
        <taxon>Pentapetalae</taxon>
        <taxon>rosids</taxon>
        <taxon>malvids</taxon>
        <taxon>Malvales</taxon>
        <taxon>Malvaceae</taxon>
        <taxon>Malvoideae</taxon>
        <taxon>Hibiscus</taxon>
    </lineage>
</organism>
<dbReference type="Pfam" id="PF03634">
    <property type="entry name" value="TCP"/>
    <property type="match status" value="1"/>
</dbReference>
<feature type="compositionally biased region" description="Low complexity" evidence="7">
    <location>
        <begin position="195"/>
        <end position="211"/>
    </location>
</feature>
<feature type="region of interest" description="Disordered" evidence="7">
    <location>
        <begin position="82"/>
        <end position="137"/>
    </location>
</feature>
<evidence type="ECO:0000313" key="11">
    <source>
        <dbReference type="Proteomes" id="UP001396334"/>
    </source>
</evidence>
<evidence type="ECO:0000256" key="2">
    <source>
        <dbReference type="ARBA" id="ARBA00022473"/>
    </source>
</evidence>
<protein>
    <submittedName>
        <fullName evidence="10">Uncharacterized protein</fullName>
    </submittedName>
</protein>
<evidence type="ECO:0000259" key="9">
    <source>
        <dbReference type="PROSITE" id="PS51370"/>
    </source>
</evidence>
<keyword evidence="11" id="KW-1185">Reference proteome</keyword>
<feature type="domain" description="TCP" evidence="8">
    <location>
        <begin position="119"/>
        <end position="177"/>
    </location>
</feature>
<keyword evidence="6" id="KW-0539">Nucleus</keyword>
<gene>
    <name evidence="10" type="ORF">V6N11_027906</name>
</gene>
<dbReference type="InterPro" id="IPR005333">
    <property type="entry name" value="Transcription_factor_TCP"/>
</dbReference>
<keyword evidence="2" id="KW-0217">Developmental protein</keyword>
<reference evidence="10 11" key="1">
    <citation type="journal article" date="2024" name="G3 (Bethesda)">
        <title>Genome assembly of Hibiscus sabdariffa L. provides insights into metabolisms of medicinal natural products.</title>
        <authorList>
            <person name="Kim T."/>
        </authorList>
    </citation>
    <scope>NUCLEOTIDE SEQUENCE [LARGE SCALE GENOMIC DNA]</scope>
    <source>
        <strain evidence="10">TK-2024</strain>
        <tissue evidence="10">Old leaves</tissue>
    </source>
</reference>
<keyword evidence="3" id="KW-0805">Transcription regulation</keyword>
<feature type="compositionally biased region" description="Basic residues" evidence="7">
    <location>
        <begin position="116"/>
        <end position="125"/>
    </location>
</feature>
<dbReference type="Proteomes" id="UP001396334">
    <property type="component" value="Unassembled WGS sequence"/>
</dbReference>
<dbReference type="EMBL" id="JBBPBN010000089">
    <property type="protein sequence ID" value="KAK8981491.1"/>
    <property type="molecule type" value="Genomic_DNA"/>
</dbReference>
<dbReference type="PANTHER" id="PTHR31072:SF226">
    <property type="entry name" value="TRANSCRIPTION FACTOR TCP18"/>
    <property type="match status" value="1"/>
</dbReference>
<evidence type="ECO:0000256" key="3">
    <source>
        <dbReference type="ARBA" id="ARBA00023015"/>
    </source>
</evidence>
<dbReference type="InterPro" id="IPR017888">
    <property type="entry name" value="CYC/TB1_R_domain"/>
</dbReference>
<keyword evidence="4" id="KW-0238">DNA-binding</keyword>
<evidence type="ECO:0000256" key="4">
    <source>
        <dbReference type="ARBA" id="ARBA00023125"/>
    </source>
</evidence>
<proteinExistence type="predicted"/>
<evidence type="ECO:0000256" key="1">
    <source>
        <dbReference type="ARBA" id="ARBA00004123"/>
    </source>
</evidence>
<dbReference type="PROSITE" id="PS51369">
    <property type="entry name" value="TCP"/>
    <property type="match status" value="1"/>
</dbReference>
<evidence type="ECO:0000313" key="10">
    <source>
        <dbReference type="EMBL" id="KAK8981491.1"/>
    </source>
</evidence>
<accession>A0ABR2NZ89</accession>